<name>A0A235BVQ0_UNCW3</name>
<organism evidence="1 2">
    <name type="scientific">candidate division WOR-3 bacterium JGI_Cruoil_03_51_56</name>
    <dbReference type="NCBI Taxonomy" id="1973747"/>
    <lineage>
        <taxon>Bacteria</taxon>
        <taxon>Bacteria division WOR-3</taxon>
    </lineage>
</organism>
<sequence>MVKVVWAAFIHIVRIWNKSAVVNAGIANGDCLGIAAGFFAQFGLCRPLDNGNANLVISKDFLPSASG</sequence>
<reference evidence="1 2" key="1">
    <citation type="submission" date="2017-07" db="EMBL/GenBank/DDBJ databases">
        <title>Recovery of genomes from metagenomes via a dereplication, aggregation, and scoring strategy.</title>
        <authorList>
            <person name="Sieber C.M."/>
            <person name="Probst A.J."/>
            <person name="Sharrar A."/>
            <person name="Thomas B.C."/>
            <person name="Hess M."/>
            <person name="Tringe S.G."/>
            <person name="Banfield J.F."/>
        </authorList>
    </citation>
    <scope>NUCLEOTIDE SEQUENCE [LARGE SCALE GENOMIC DNA]</scope>
    <source>
        <strain evidence="1">JGI_Cruoil_03_51_56</strain>
    </source>
</reference>
<evidence type="ECO:0000313" key="2">
    <source>
        <dbReference type="Proteomes" id="UP000215559"/>
    </source>
</evidence>
<dbReference type="Proteomes" id="UP000215559">
    <property type="component" value="Unassembled WGS sequence"/>
</dbReference>
<dbReference type="EMBL" id="NOZP01000055">
    <property type="protein sequence ID" value="OYD16322.1"/>
    <property type="molecule type" value="Genomic_DNA"/>
</dbReference>
<accession>A0A235BVQ0</accession>
<evidence type="ECO:0000313" key="1">
    <source>
        <dbReference type="EMBL" id="OYD16322.1"/>
    </source>
</evidence>
<dbReference type="AlphaFoldDB" id="A0A235BVQ0"/>
<gene>
    <name evidence="1" type="ORF">CH330_03065</name>
</gene>
<comment type="caution">
    <text evidence="1">The sequence shown here is derived from an EMBL/GenBank/DDBJ whole genome shotgun (WGS) entry which is preliminary data.</text>
</comment>
<protein>
    <submittedName>
        <fullName evidence="1">Uncharacterized protein</fullName>
    </submittedName>
</protein>
<proteinExistence type="predicted"/>